<dbReference type="Proteomes" id="UP001500742">
    <property type="component" value="Unassembled WGS sequence"/>
</dbReference>
<dbReference type="RefSeq" id="WP_259096241.1">
    <property type="nucleotide sequence ID" value="NZ_BAAAZC010000024.1"/>
</dbReference>
<dbReference type="SUPFAM" id="SSF54593">
    <property type="entry name" value="Glyoxalase/Bleomycin resistance protein/Dihydroxybiphenyl dioxygenase"/>
    <property type="match status" value="1"/>
</dbReference>
<keyword evidence="3" id="KW-1185">Reference proteome</keyword>
<sequence length="125" mass="14514">MKKVTGIGGIFFKCDDPKKMKDWYSQNLGLPVSEYGIMFKWRDADDPSKEGTTVWSPFKNDTKYFEPSKKDFMINYRVENIEALVEQLKSDGVTILDEIAVYDYGKFVHILDPEGNSIELWEDVE</sequence>
<dbReference type="PROSITE" id="PS51819">
    <property type="entry name" value="VOC"/>
    <property type="match status" value="1"/>
</dbReference>
<gene>
    <name evidence="2" type="ORF">GCM10022210_32300</name>
</gene>
<dbReference type="Gene3D" id="3.10.180.10">
    <property type="entry name" value="2,3-Dihydroxybiphenyl 1,2-Dioxygenase, domain 1"/>
    <property type="match status" value="1"/>
</dbReference>
<comment type="caution">
    <text evidence="2">The sequence shown here is derived from an EMBL/GenBank/DDBJ whole genome shotgun (WGS) entry which is preliminary data.</text>
</comment>
<organism evidence="2 3">
    <name type="scientific">Mucilaginibacter dorajii</name>
    <dbReference type="NCBI Taxonomy" id="692994"/>
    <lineage>
        <taxon>Bacteria</taxon>
        <taxon>Pseudomonadati</taxon>
        <taxon>Bacteroidota</taxon>
        <taxon>Sphingobacteriia</taxon>
        <taxon>Sphingobacteriales</taxon>
        <taxon>Sphingobacteriaceae</taxon>
        <taxon>Mucilaginibacter</taxon>
    </lineage>
</organism>
<protein>
    <submittedName>
        <fullName evidence="2">VOC family protein</fullName>
    </submittedName>
</protein>
<evidence type="ECO:0000313" key="3">
    <source>
        <dbReference type="Proteomes" id="UP001500742"/>
    </source>
</evidence>
<evidence type="ECO:0000313" key="2">
    <source>
        <dbReference type="EMBL" id="GAA3978798.1"/>
    </source>
</evidence>
<dbReference type="EMBL" id="BAAAZC010000024">
    <property type="protein sequence ID" value="GAA3978798.1"/>
    <property type="molecule type" value="Genomic_DNA"/>
</dbReference>
<feature type="domain" description="VOC" evidence="1">
    <location>
        <begin position="6"/>
        <end position="123"/>
    </location>
</feature>
<dbReference type="InterPro" id="IPR052164">
    <property type="entry name" value="Anthracycline_SecMetBiosynth"/>
</dbReference>
<dbReference type="Pfam" id="PF00903">
    <property type="entry name" value="Glyoxalase"/>
    <property type="match status" value="1"/>
</dbReference>
<accession>A0ABP7Q9Y5</accession>
<proteinExistence type="predicted"/>
<dbReference type="InterPro" id="IPR004360">
    <property type="entry name" value="Glyas_Fos-R_dOase_dom"/>
</dbReference>
<dbReference type="InterPro" id="IPR037523">
    <property type="entry name" value="VOC_core"/>
</dbReference>
<evidence type="ECO:0000259" key="1">
    <source>
        <dbReference type="PROSITE" id="PS51819"/>
    </source>
</evidence>
<dbReference type="PANTHER" id="PTHR33993:SF5">
    <property type="entry name" value="GLYOXALASE"/>
    <property type="match status" value="1"/>
</dbReference>
<reference evidence="3" key="1">
    <citation type="journal article" date="2019" name="Int. J. Syst. Evol. Microbiol.">
        <title>The Global Catalogue of Microorganisms (GCM) 10K type strain sequencing project: providing services to taxonomists for standard genome sequencing and annotation.</title>
        <authorList>
            <consortium name="The Broad Institute Genomics Platform"/>
            <consortium name="The Broad Institute Genome Sequencing Center for Infectious Disease"/>
            <person name="Wu L."/>
            <person name="Ma J."/>
        </authorList>
    </citation>
    <scope>NUCLEOTIDE SEQUENCE [LARGE SCALE GENOMIC DNA]</scope>
    <source>
        <strain evidence="3">JCM 16601</strain>
    </source>
</reference>
<dbReference type="InterPro" id="IPR029068">
    <property type="entry name" value="Glyas_Bleomycin-R_OHBP_Dase"/>
</dbReference>
<dbReference type="PANTHER" id="PTHR33993">
    <property type="entry name" value="GLYOXALASE-RELATED"/>
    <property type="match status" value="1"/>
</dbReference>
<name>A0ABP7Q9Y5_9SPHI</name>